<evidence type="ECO:0000313" key="3">
    <source>
        <dbReference type="Proteomes" id="UP000034883"/>
    </source>
</evidence>
<dbReference type="Gene3D" id="3.40.50.150">
    <property type="entry name" value="Vaccinia Virus protein VP39"/>
    <property type="match status" value="1"/>
</dbReference>
<dbReference type="Proteomes" id="UP000034883">
    <property type="component" value="Chromosome"/>
</dbReference>
<evidence type="ECO:0000259" key="1">
    <source>
        <dbReference type="Pfam" id="PF05050"/>
    </source>
</evidence>
<name>A0A0F6SFI4_9BACT</name>
<reference evidence="2 3" key="1">
    <citation type="submission" date="2015-03" db="EMBL/GenBank/DDBJ databases">
        <title>Genome assembly of Sandaracinus amylolyticus DSM 53668.</title>
        <authorList>
            <person name="Sharma G."/>
            <person name="Subramanian S."/>
        </authorList>
    </citation>
    <scope>NUCLEOTIDE SEQUENCE [LARGE SCALE GENOMIC DNA]</scope>
    <source>
        <strain evidence="2 3">DSM 53668</strain>
    </source>
</reference>
<dbReference type="InterPro" id="IPR006342">
    <property type="entry name" value="FkbM_mtfrase"/>
</dbReference>
<dbReference type="PANTHER" id="PTHR34203">
    <property type="entry name" value="METHYLTRANSFERASE, FKBM FAMILY PROTEIN"/>
    <property type="match status" value="1"/>
</dbReference>
<protein>
    <submittedName>
        <fullName evidence="2">Methyltransferase, FkbM family domain protein</fullName>
    </submittedName>
</protein>
<dbReference type="NCBIfam" id="TIGR01444">
    <property type="entry name" value="fkbM_fam"/>
    <property type="match status" value="1"/>
</dbReference>
<keyword evidence="2" id="KW-0489">Methyltransferase</keyword>
<dbReference type="GO" id="GO:0032259">
    <property type="term" value="P:methylation"/>
    <property type="evidence" value="ECO:0007669"/>
    <property type="project" value="UniProtKB-KW"/>
</dbReference>
<sequence>MTPENGLWVHRFADGYLVNRVIDTTLLETIDYVARDTFLHGLTVSPGDVVVDVGAGVGTEVLTFSRLAGPGGRVLAIEAHPETARALQRTVMLNRLRQVEVIAAAATAKECELSITDDEDHIKSQVRSDASSGAHRVPGRPLATLLRERGIERIDLVKMNIEGAELDALRGMGAALANVRQVAISCHDFLAPESAPHDWRRTFDGVRELLSDAGFELWTREADERPWVRHTWYGRRRT</sequence>
<dbReference type="GO" id="GO:0008168">
    <property type="term" value="F:methyltransferase activity"/>
    <property type="evidence" value="ECO:0007669"/>
    <property type="project" value="UniProtKB-KW"/>
</dbReference>
<evidence type="ECO:0000313" key="2">
    <source>
        <dbReference type="EMBL" id="AKF06999.1"/>
    </source>
</evidence>
<feature type="domain" description="Methyltransferase FkbM" evidence="1">
    <location>
        <begin position="52"/>
        <end position="217"/>
    </location>
</feature>
<dbReference type="STRING" id="927083.DB32_004148"/>
<organism evidence="2 3">
    <name type="scientific">Sandaracinus amylolyticus</name>
    <dbReference type="NCBI Taxonomy" id="927083"/>
    <lineage>
        <taxon>Bacteria</taxon>
        <taxon>Pseudomonadati</taxon>
        <taxon>Myxococcota</taxon>
        <taxon>Polyangia</taxon>
        <taxon>Polyangiales</taxon>
        <taxon>Sandaracinaceae</taxon>
        <taxon>Sandaracinus</taxon>
    </lineage>
</organism>
<dbReference type="SUPFAM" id="SSF53335">
    <property type="entry name" value="S-adenosyl-L-methionine-dependent methyltransferases"/>
    <property type="match status" value="1"/>
</dbReference>
<dbReference type="AlphaFoldDB" id="A0A0F6SFI4"/>
<gene>
    <name evidence="2" type="ORF">DB32_004148</name>
</gene>
<dbReference type="PANTHER" id="PTHR34203:SF15">
    <property type="entry name" value="SLL1173 PROTEIN"/>
    <property type="match status" value="1"/>
</dbReference>
<dbReference type="EMBL" id="CP011125">
    <property type="protein sequence ID" value="AKF06999.1"/>
    <property type="molecule type" value="Genomic_DNA"/>
</dbReference>
<keyword evidence="3" id="KW-1185">Reference proteome</keyword>
<dbReference type="InterPro" id="IPR052514">
    <property type="entry name" value="SAM-dependent_MTase"/>
</dbReference>
<dbReference type="KEGG" id="samy:DB32_004148"/>
<proteinExistence type="predicted"/>
<dbReference type="InterPro" id="IPR029063">
    <property type="entry name" value="SAM-dependent_MTases_sf"/>
</dbReference>
<accession>A0A0F6SFI4</accession>
<keyword evidence="2" id="KW-0808">Transferase</keyword>
<dbReference type="Pfam" id="PF05050">
    <property type="entry name" value="Methyltransf_21"/>
    <property type="match status" value="1"/>
</dbReference>